<dbReference type="Pfam" id="PF03732">
    <property type="entry name" value="Retrotrans_gag"/>
    <property type="match status" value="1"/>
</dbReference>
<protein>
    <recommendedName>
        <fullName evidence="1">Retrotransposon gag domain-containing protein</fullName>
    </recommendedName>
</protein>
<accession>A0AAV0CVL0</accession>
<dbReference type="Proteomes" id="UP001152523">
    <property type="component" value="Unassembled WGS sequence"/>
</dbReference>
<gene>
    <name evidence="2" type="ORF">CEPIT_LOCUS8117</name>
</gene>
<dbReference type="AlphaFoldDB" id="A0AAV0CVL0"/>
<dbReference type="InterPro" id="IPR005162">
    <property type="entry name" value="Retrotrans_gag_dom"/>
</dbReference>
<sequence>MEDQIQALTQSQLQFQQDIQQQFQQLFGVVVDLQKKLDKETSAISMTFNYHKEKGGNHARTLGYTPKLKFPHFDGNNSSMWLGKCKGYFTLCQTPEEQQVDIAALNMSGKGEIWVTSYLVDRIGVDWQEFEADLYARFKDDSEKDVVERFYRCQQKSSIDAYIDEFEELKSIIKRTHPFPEKYFLDCFIGGLKASLKSFVKVLKPSTMAEAIEFARSQEETLSATYKSISTFQKNIPNLVSTTHKPFPSKAALTNDQNSIEGSSRTYIPASLRAEKLAKGLRYYCDQPYDRNHKCQFKKTQLFTVEVQGWEDEEKT</sequence>
<dbReference type="EMBL" id="CAMAPF010000038">
    <property type="protein sequence ID" value="CAH9082507.1"/>
    <property type="molecule type" value="Genomic_DNA"/>
</dbReference>
<comment type="caution">
    <text evidence="2">The sequence shown here is derived from an EMBL/GenBank/DDBJ whole genome shotgun (WGS) entry which is preliminary data.</text>
</comment>
<evidence type="ECO:0000259" key="1">
    <source>
        <dbReference type="Pfam" id="PF03732"/>
    </source>
</evidence>
<evidence type="ECO:0000313" key="2">
    <source>
        <dbReference type="EMBL" id="CAH9082507.1"/>
    </source>
</evidence>
<name>A0AAV0CVL0_9ASTE</name>
<organism evidence="2 3">
    <name type="scientific">Cuscuta epithymum</name>
    <dbReference type="NCBI Taxonomy" id="186058"/>
    <lineage>
        <taxon>Eukaryota</taxon>
        <taxon>Viridiplantae</taxon>
        <taxon>Streptophyta</taxon>
        <taxon>Embryophyta</taxon>
        <taxon>Tracheophyta</taxon>
        <taxon>Spermatophyta</taxon>
        <taxon>Magnoliopsida</taxon>
        <taxon>eudicotyledons</taxon>
        <taxon>Gunneridae</taxon>
        <taxon>Pentapetalae</taxon>
        <taxon>asterids</taxon>
        <taxon>lamiids</taxon>
        <taxon>Solanales</taxon>
        <taxon>Convolvulaceae</taxon>
        <taxon>Cuscuteae</taxon>
        <taxon>Cuscuta</taxon>
        <taxon>Cuscuta subgen. Cuscuta</taxon>
    </lineage>
</organism>
<feature type="domain" description="Retrotransposon gag" evidence="1">
    <location>
        <begin position="102"/>
        <end position="193"/>
    </location>
</feature>
<proteinExistence type="predicted"/>
<evidence type="ECO:0000313" key="3">
    <source>
        <dbReference type="Proteomes" id="UP001152523"/>
    </source>
</evidence>
<reference evidence="2" key="1">
    <citation type="submission" date="2022-07" db="EMBL/GenBank/DDBJ databases">
        <authorList>
            <person name="Macas J."/>
            <person name="Novak P."/>
            <person name="Neumann P."/>
        </authorList>
    </citation>
    <scope>NUCLEOTIDE SEQUENCE</scope>
</reference>
<keyword evidence="3" id="KW-1185">Reference proteome</keyword>